<feature type="compositionally biased region" description="Basic and acidic residues" evidence="9">
    <location>
        <begin position="1650"/>
        <end position="1663"/>
    </location>
</feature>
<dbReference type="InterPro" id="IPR032321">
    <property type="entry name" value="Cep209_CC5"/>
</dbReference>
<dbReference type="PANTHER" id="PTHR18879:SF20">
    <property type="entry name" value="CENTROSOMAL PROTEIN OF 290 KDA"/>
    <property type="match status" value="1"/>
</dbReference>
<accession>A0A0L0H875</accession>
<evidence type="ECO:0000313" key="11">
    <source>
        <dbReference type="EMBL" id="KNC97427.1"/>
    </source>
</evidence>
<keyword evidence="7" id="KW-0966">Cell projection</keyword>
<feature type="coiled-coil region" evidence="8">
    <location>
        <begin position="2006"/>
        <end position="2057"/>
    </location>
</feature>
<evidence type="ECO:0000256" key="8">
    <source>
        <dbReference type="SAM" id="Coils"/>
    </source>
</evidence>
<evidence type="ECO:0000259" key="10">
    <source>
        <dbReference type="Pfam" id="PF16574"/>
    </source>
</evidence>
<evidence type="ECO:0000256" key="2">
    <source>
        <dbReference type="ARBA" id="ARBA00004300"/>
    </source>
</evidence>
<evidence type="ECO:0000256" key="9">
    <source>
        <dbReference type="SAM" id="MobiDB-lite"/>
    </source>
</evidence>
<evidence type="ECO:0000256" key="6">
    <source>
        <dbReference type="ARBA" id="ARBA00023212"/>
    </source>
</evidence>
<feature type="coiled-coil region" evidence="8">
    <location>
        <begin position="1432"/>
        <end position="1615"/>
    </location>
</feature>
<keyword evidence="12" id="KW-1185">Reference proteome</keyword>
<feature type="coiled-coil region" evidence="8">
    <location>
        <begin position="487"/>
        <end position="556"/>
    </location>
</feature>
<feature type="coiled-coil region" evidence="8">
    <location>
        <begin position="1792"/>
        <end position="1848"/>
    </location>
</feature>
<name>A0A0L0H875_SPIPD</name>
<feature type="coiled-coil region" evidence="8">
    <location>
        <begin position="71"/>
        <end position="348"/>
    </location>
</feature>
<keyword evidence="3" id="KW-0963">Cytoplasm</keyword>
<dbReference type="OrthoDB" id="6351660at2759"/>
<feature type="coiled-coil region" evidence="8">
    <location>
        <begin position="1353"/>
        <end position="1394"/>
    </location>
</feature>
<feature type="region of interest" description="Disordered" evidence="9">
    <location>
        <begin position="1647"/>
        <end position="1668"/>
    </location>
</feature>
<comment type="subcellular location">
    <subcellularLocation>
        <location evidence="1">Cytoplasm</location>
        <location evidence="1">Cytoskeleton</location>
        <location evidence="1">Cilium basal body</location>
    </subcellularLocation>
    <subcellularLocation>
        <location evidence="2">Cytoplasm</location>
        <location evidence="2">Cytoskeleton</location>
        <location evidence="2">Microtubule organizing center</location>
        <location evidence="2">Centrosome</location>
    </subcellularLocation>
</comment>
<feature type="region of interest" description="Disordered" evidence="9">
    <location>
        <begin position="2169"/>
        <end position="2200"/>
    </location>
</feature>
<keyword evidence="6" id="KW-0206">Cytoskeleton</keyword>
<feature type="coiled-coil region" evidence="8">
    <location>
        <begin position="390"/>
        <end position="455"/>
    </location>
</feature>
<evidence type="ECO:0000256" key="5">
    <source>
        <dbReference type="ARBA" id="ARBA00023054"/>
    </source>
</evidence>
<dbReference type="EMBL" id="KQ257464">
    <property type="protein sequence ID" value="KNC97427.1"/>
    <property type="molecule type" value="Genomic_DNA"/>
</dbReference>
<feature type="region of interest" description="Disordered" evidence="9">
    <location>
        <begin position="1404"/>
        <end position="1429"/>
    </location>
</feature>
<dbReference type="eggNOG" id="ENOG502QPTZ">
    <property type="taxonomic scope" value="Eukaryota"/>
</dbReference>
<keyword evidence="4" id="KW-0970">Cilium biogenesis/degradation</keyword>
<organism evidence="11 12">
    <name type="scientific">Spizellomyces punctatus (strain DAOM BR117)</name>
    <dbReference type="NCBI Taxonomy" id="645134"/>
    <lineage>
        <taxon>Eukaryota</taxon>
        <taxon>Fungi</taxon>
        <taxon>Fungi incertae sedis</taxon>
        <taxon>Chytridiomycota</taxon>
        <taxon>Chytridiomycota incertae sedis</taxon>
        <taxon>Chytridiomycetes</taxon>
        <taxon>Spizellomycetales</taxon>
        <taxon>Spizellomycetaceae</taxon>
        <taxon>Spizellomyces</taxon>
    </lineage>
</organism>
<feature type="coiled-coil region" evidence="8">
    <location>
        <begin position="1700"/>
        <end position="1762"/>
    </location>
</feature>
<dbReference type="InParanoid" id="A0A0L0H875"/>
<evidence type="ECO:0000256" key="3">
    <source>
        <dbReference type="ARBA" id="ARBA00022490"/>
    </source>
</evidence>
<reference evidence="11 12" key="1">
    <citation type="submission" date="2009-08" db="EMBL/GenBank/DDBJ databases">
        <title>The Genome Sequence of Spizellomyces punctatus strain DAOM BR117.</title>
        <authorList>
            <consortium name="The Broad Institute Genome Sequencing Platform"/>
            <person name="Russ C."/>
            <person name="Cuomo C."/>
            <person name="Shea T."/>
            <person name="Young S.K."/>
            <person name="Zeng Q."/>
            <person name="Koehrsen M."/>
            <person name="Haas B."/>
            <person name="Borodovsky M."/>
            <person name="Guigo R."/>
            <person name="Alvarado L."/>
            <person name="Berlin A."/>
            <person name="Bochicchio J."/>
            <person name="Borenstein D."/>
            <person name="Chapman S."/>
            <person name="Chen Z."/>
            <person name="Engels R."/>
            <person name="Freedman E."/>
            <person name="Gellesch M."/>
            <person name="Goldberg J."/>
            <person name="Griggs A."/>
            <person name="Gujja S."/>
            <person name="Heiman D."/>
            <person name="Hepburn T."/>
            <person name="Howarth C."/>
            <person name="Jen D."/>
            <person name="Larson L."/>
            <person name="Lewis B."/>
            <person name="Mehta T."/>
            <person name="Park D."/>
            <person name="Pearson M."/>
            <person name="Roberts A."/>
            <person name="Saif S."/>
            <person name="Shenoy N."/>
            <person name="Sisk P."/>
            <person name="Stolte C."/>
            <person name="Sykes S."/>
            <person name="Thomson T."/>
            <person name="Walk T."/>
            <person name="White J."/>
            <person name="Yandava C."/>
            <person name="Burger G."/>
            <person name="Gray M.W."/>
            <person name="Holland P.W.H."/>
            <person name="King N."/>
            <person name="Lang F.B.F."/>
            <person name="Roger A.J."/>
            <person name="Ruiz-Trillo I."/>
            <person name="Lander E."/>
            <person name="Nusbaum C."/>
        </authorList>
    </citation>
    <scope>NUCLEOTIDE SEQUENCE [LARGE SCALE GENOMIC DNA]</scope>
    <source>
        <strain evidence="11 12">DAOM BR117</strain>
    </source>
</reference>
<feature type="coiled-coil region" evidence="8">
    <location>
        <begin position="611"/>
        <end position="666"/>
    </location>
</feature>
<dbReference type="PANTHER" id="PTHR18879">
    <property type="entry name" value="CENTROSOMAL PROTEIN OF 290 KDA"/>
    <property type="match status" value="1"/>
</dbReference>
<feature type="coiled-coil region" evidence="8">
    <location>
        <begin position="2102"/>
        <end position="2168"/>
    </location>
</feature>
<feature type="coiled-coil region" evidence="8">
    <location>
        <begin position="714"/>
        <end position="755"/>
    </location>
</feature>
<proteinExistence type="predicted"/>
<dbReference type="GO" id="GO:0030030">
    <property type="term" value="P:cell projection organization"/>
    <property type="evidence" value="ECO:0007669"/>
    <property type="project" value="UniProtKB-KW"/>
</dbReference>
<feature type="coiled-coil region" evidence="8">
    <location>
        <begin position="1002"/>
        <end position="1043"/>
    </location>
</feature>
<dbReference type="GeneID" id="27692589"/>
<feature type="coiled-coil region" evidence="8">
    <location>
        <begin position="1106"/>
        <end position="1147"/>
    </location>
</feature>
<evidence type="ECO:0000256" key="1">
    <source>
        <dbReference type="ARBA" id="ARBA00004120"/>
    </source>
</evidence>
<evidence type="ECO:0000313" key="12">
    <source>
        <dbReference type="Proteomes" id="UP000053201"/>
    </source>
</evidence>
<gene>
    <name evidence="11" type="ORF">SPPG_09464</name>
</gene>
<feature type="domain" description="Centrosomal protein of 290kDa coiled-coil region" evidence="10">
    <location>
        <begin position="1095"/>
        <end position="1218"/>
    </location>
</feature>
<feature type="region of interest" description="Disordered" evidence="9">
    <location>
        <begin position="1848"/>
        <end position="1867"/>
    </location>
</feature>
<dbReference type="Pfam" id="PF16574">
    <property type="entry name" value="CEP209_CC5"/>
    <property type="match status" value="1"/>
</dbReference>
<sequence length="2285" mass="263938">MTDFRTKNVPLDWSRVLQFDVDGLSQQHPEQIDKELEDLYEVLVEAHLRPGDPQATPENLLRLFRVTQAVMENKNLYLVQAEEDIRALETRVQQQDDEMDGLMTGGDASYVAEIRTLRGDIEDLEKRNDALTRDLAEAEEQLDAERSTMREMTAQLSTERARASALEEAATRMKAEIKDYQSQIQNRKDRLQLKNMDEDQIRKQLREKNGEINRYLAEVELLSAENTRLTDEVQTMSQELEATVTELDRKESELEEIQRVIIDNDNTIDQLIDERAALQTKLEDLTQQVETVGFQDERFLTELQEEVESYKQAMRDSESDASEKAMLIQRLKGDILNLQEELKTYNVDAVSKAMSEKDDIIATLQDKLNEAYHDFELLSIDWDNIDKALYTKSEIDLDSLRSQLETANQLKEKLDAYKARHKKNLQKIRAVDAQLEEKERELIGLRERISQYEGGVYGLQEAVKEIKDLKLRLNLRDKDLLSRTQQINEWERRLGDLIDENQELRRLLGMDEKSSVDVTNVKHIRTVELEKARALNEQLQQEIDRLEEERLQLKASLRLRAMERGERAVQLGMTAEDMADVDDYAEKLRIKRGEVTSGHAPTATVIHSDQLEKLAVELERAQVDGSEARQQVKKLEDDMRRLQNDNANLEAAVKEVSRTLIQLQHSNQDNSTESLLSELNAVHKLVDILEKKQRIEKTRDLLELDAGKDVLKVNQALRDDLQSARDKIRLAQTELENLRAEIRQIREDRDHWKLEAQNPRKRAVTLPTELSMGSAEDYRALVEQLVECILELQTKDAALEQSKAALENYRDSYGMLAGRQRQLYRDYQNLKQENAEKAAALEANLRDADAAREAAQTRTEELETLVVILSAGSDELIKSSLIEVQRKLMVLKINEKALTRRYLALQEVESGLRTENERLKNDLLLLDKASRQRIGYLAASKREAKSKVQRLLSELSESVPRSEHTQLENRLNLYVAKSRQLLEKEQHWIGERIRCEEDVQRAQTLQSKMHVVELELTEAKEKLEAAHANALRLESTVVQLEKSIDERDNIIFQLRLDQKSSMRLLQKSASDLRAKLAGAVYLDKYERACERTRILEARKTEVDKNLQTLLDQKRALDDNLAETKLKLESQEELLEALRNHSASTERIAAWHSKMAALQLADLRLQRDIAREREAYHATKRELRDNVVRLAQLEEEYVSLQSEFDARQLEWEKRQGDLEATICNYEEERDRIFQAATATEFKDVVPDRSLPVGQQLETALRLLVERGRLVTAQEIKISTLEGKVRTLETQLQTNVDELYKSKSDLTHLRLEVTTKQIHETNTAHNIITAKEGVSTFDQVRDREGEAIRVAKETVASLQRQLSAKDELVEKYRKMLKDVRGEMMSHKEEYKTALQERTDTINALSDRQLERIRRPHEHSQSTANREPEADSGAIEEWEKMLAAKEQELLGLQLRMKGIEEVAEATRSDLQEKIHLLTAELDEKQNQIDGKMLELSNIRLELKEAQLKAEEPPSKKMVNLVNQLRQELEKKDAKQANLIKVIQELKQSMMQTAEEAAKMKIEESHGRADVEELVQQRTRELSDQIAELEGKGQRINKANAGERTEEQLEKSIQKLKEEVSRRDTVIANQATEIRKLQGNLKERKLQMTNSKISEARNKDPHKHQTSEEGTLGRIRDHQPRAAQALRAEEDKITDIAKERWEMEKKYQKRLETLKEKLSNKIKELEEASRTISSLRESLARTERERSRLQHKLQAASAQLAVARQLPKGQAYGEGISEELQGEEQALEHRRHLDELEKSRQQIYELETAIEQWKKRAVLQPTKETEQARHEARQLRERLQTLEELNDQLRRSRGAFSRSPEPGGINPDAKMGEKTASLVSVLESRIRDFVNKYEALETEKLKTDNDLLECRFERDEANDARMRLERRLQELEEYLSQIKEAEEKRKVAENQATIPGFTIPLTKLRSAPHLFLERSPQELVAVIQHLARSNERLRKDCESVKKYGASQSKYMEAVKEIKRLKKELGQKGEETRAVSDEMKRIARVEEENAKLLRQLRQERDKATKHFARGQELEMAKEKLHDELMQVRKTLGGIKLGTPGINEDEHSEEEKMDVEALVERLKELTKQLAERDGMIEGFLKTDNNETTNLAAENRKLSRELEMWRVRATKLTEQIASETSRSRQHVVKPGGEDATRGASPSALPRDSEELAALQNRLDQVERENAELKDELAAFDPAFFEELEDLKWNYRESVRVNLQYEEIIRDLCEKAGVSPHAVLTTVEKDDPEGGGG</sequence>
<evidence type="ECO:0000256" key="7">
    <source>
        <dbReference type="ARBA" id="ARBA00023273"/>
    </source>
</evidence>
<dbReference type="RefSeq" id="XP_016605467.1">
    <property type="nucleotide sequence ID" value="XM_016757630.1"/>
</dbReference>
<dbReference type="VEuPathDB" id="FungiDB:SPPG_09464"/>
<dbReference type="Proteomes" id="UP000053201">
    <property type="component" value="Unassembled WGS sequence"/>
</dbReference>
<keyword evidence="5 8" id="KW-0175">Coiled coil</keyword>
<evidence type="ECO:0000256" key="4">
    <source>
        <dbReference type="ARBA" id="ARBA00022794"/>
    </source>
</evidence>
<dbReference type="OMA" id="NIMEHFA"/>
<feature type="coiled-coil region" evidence="8">
    <location>
        <begin position="1175"/>
        <end position="1209"/>
    </location>
</feature>
<dbReference type="STRING" id="645134.A0A0L0H875"/>
<feature type="coiled-coil region" evidence="8">
    <location>
        <begin position="824"/>
        <end position="865"/>
    </location>
</feature>
<feature type="coiled-coil region" evidence="8">
    <location>
        <begin position="1875"/>
        <end position="1947"/>
    </location>
</feature>
<dbReference type="InterPro" id="IPR026201">
    <property type="entry name" value="Cep290"/>
</dbReference>
<protein>
    <recommendedName>
        <fullName evidence="10">Centrosomal protein of 290kDa coiled-coil region domain-containing protein</fullName>
    </recommendedName>
</protein>
<dbReference type="Gene3D" id="1.10.287.1490">
    <property type="match status" value="1"/>
</dbReference>